<accession>A0A5J4W5Y8</accession>
<name>A0A5J4W5Y8_9EUKA</name>
<evidence type="ECO:0000313" key="2">
    <source>
        <dbReference type="EMBL" id="KAA6389973.1"/>
    </source>
</evidence>
<evidence type="ECO:0000256" key="1">
    <source>
        <dbReference type="SAM" id="MobiDB-lite"/>
    </source>
</evidence>
<feature type="region of interest" description="Disordered" evidence="1">
    <location>
        <begin position="417"/>
        <end position="455"/>
    </location>
</feature>
<reference evidence="2 3" key="1">
    <citation type="submission" date="2019-03" db="EMBL/GenBank/DDBJ databases">
        <title>Single cell metagenomics reveals metabolic interactions within the superorganism composed of flagellate Streblomastix strix and complex community of Bacteroidetes bacteria on its surface.</title>
        <authorList>
            <person name="Treitli S.C."/>
            <person name="Kolisko M."/>
            <person name="Husnik F."/>
            <person name="Keeling P."/>
            <person name="Hampl V."/>
        </authorList>
    </citation>
    <scope>NUCLEOTIDE SEQUENCE [LARGE SCALE GENOMIC DNA]</scope>
    <source>
        <strain evidence="2">ST1C</strain>
    </source>
</reference>
<sequence>LVGILQAELNLAKELMTRRTKVKYLRPSSVYSVKVHGYATKVENSGQSGQSQGSDVEPTFKDETSIQMSDFSSGEIRQILVELQVDPASAKETEPDKAKNLSLGILQLRFSRTEESPIEEIEIPLSILVDDDEARRDATNNTFAESIEKVAAEVMSAEANEAHDRAMQELEAGHIAEARNTLTQSQSLVNLYSNTMPSFMNTTPQFSTIQHQQERFNISLSSIDDAQHNQDLRRNMRLNSMQTSQQLSQGYLSSPNRTQIAANRINSVYNSPAPYNHPNINSPIASSSSSSTGHSQISIGPNIRQLNMNYNNITSQINQIQNQIPNVGLHSNHFPNLAQQSNLSLHQLSFEDDLLPFPDGNSIHRAISTQFTSQQQSLLNISQQRHVSLSPISLSPASIHYSSILHDIPQVMQITPVQQSEQEDQNQPSQSTAGQQETNTTDDHTSENSGVQDGI</sequence>
<feature type="compositionally biased region" description="Low complexity" evidence="1">
    <location>
        <begin position="280"/>
        <end position="298"/>
    </location>
</feature>
<feature type="compositionally biased region" description="Polar residues" evidence="1">
    <location>
        <begin position="417"/>
        <end position="439"/>
    </location>
</feature>
<protein>
    <submittedName>
        <fullName evidence="2">Uncharacterized protein</fullName>
    </submittedName>
</protein>
<evidence type="ECO:0000313" key="3">
    <source>
        <dbReference type="Proteomes" id="UP000324800"/>
    </source>
</evidence>
<dbReference type="Proteomes" id="UP000324800">
    <property type="component" value="Unassembled WGS sequence"/>
</dbReference>
<feature type="non-terminal residue" evidence="2">
    <location>
        <position position="1"/>
    </location>
</feature>
<feature type="region of interest" description="Disordered" evidence="1">
    <location>
        <begin position="279"/>
        <end position="298"/>
    </location>
</feature>
<dbReference type="EMBL" id="SNRW01003392">
    <property type="protein sequence ID" value="KAA6389973.1"/>
    <property type="molecule type" value="Genomic_DNA"/>
</dbReference>
<gene>
    <name evidence="2" type="ORF">EZS28_014499</name>
</gene>
<organism evidence="2 3">
    <name type="scientific">Streblomastix strix</name>
    <dbReference type="NCBI Taxonomy" id="222440"/>
    <lineage>
        <taxon>Eukaryota</taxon>
        <taxon>Metamonada</taxon>
        <taxon>Preaxostyla</taxon>
        <taxon>Oxymonadida</taxon>
        <taxon>Streblomastigidae</taxon>
        <taxon>Streblomastix</taxon>
    </lineage>
</organism>
<comment type="caution">
    <text evidence="2">The sequence shown here is derived from an EMBL/GenBank/DDBJ whole genome shotgun (WGS) entry which is preliminary data.</text>
</comment>
<dbReference type="AlphaFoldDB" id="A0A5J4W5Y8"/>
<proteinExistence type="predicted"/>